<feature type="compositionally biased region" description="Pro residues" evidence="2">
    <location>
        <begin position="396"/>
        <end position="419"/>
    </location>
</feature>
<feature type="compositionally biased region" description="Basic and acidic residues" evidence="2">
    <location>
        <begin position="548"/>
        <end position="563"/>
    </location>
</feature>
<evidence type="ECO:0000313" key="3">
    <source>
        <dbReference type="EMBL" id="KAK6333178.1"/>
    </source>
</evidence>
<proteinExistence type="predicted"/>
<reference evidence="3 4" key="1">
    <citation type="submission" date="2019-10" db="EMBL/GenBank/DDBJ databases">
        <authorList>
            <person name="Palmer J.M."/>
        </authorList>
    </citation>
    <scope>NUCLEOTIDE SEQUENCE [LARGE SCALE GENOMIC DNA]</scope>
    <source>
        <strain evidence="3 4">TWF718</strain>
    </source>
</reference>
<dbReference type="EMBL" id="JAVHNR010000009">
    <property type="protein sequence ID" value="KAK6333178.1"/>
    <property type="molecule type" value="Genomic_DNA"/>
</dbReference>
<feature type="compositionally biased region" description="Basic and acidic residues" evidence="2">
    <location>
        <begin position="595"/>
        <end position="608"/>
    </location>
</feature>
<protein>
    <recommendedName>
        <fullName evidence="5">WD40 repeat-like protein</fullName>
    </recommendedName>
</protein>
<sequence length="891" mass="98653">MSLRLKNRSGSRAQLPAQDIEATWKVIITTSTEVNVWDGIDSKYDTVFKSGTEGIVAARLAKDGNVLAVAGSLVVVLHRIEQGQPNSYRLRGADSTRLLEYAADGKSLFLNIMLRNAIQTYNIRDDKFSEILKPHPSPVTTFATSFDSALVLSASKDPPTLHLDNLSLRTTYHLKPQASDQKAILASFHPTKKNLFLISFADGVLAAYDYTKATKTGQHIHAFGHLHDAMMGGKGLTAAEFIPCPQARAVSVGEDGKCVVLDFDKKTVVGSFKIGAPATCLAIRSEDGKKGTKWLATIGTFHGWCYIFDQDGNKLHEIQVERENRIREVRWKLGDVKLPVTATKTIRPQMSPRKISSLLPLPSNRTPHQLKLKQALPTAKEEDPIVAAEKPEAPIEFPPSSPVTRVPPPNPNKPLPKAPPGAEKEDSWEDVEETFNEQKPAWEDLQKGYTADYMSIFSPVRNEPIKNSPRRRSTRLSVRSVQHSPEKEQGDKIDKLIKQDEEGLLRPSVSSPTLAVAKLRGPGKKPVTLGETKPVQRAMTELPRTRGSRKEQVRRELDEEFKQQKLPPPPPPTGPAPEPTPQTKEGNETKPAVPSKDEVRPEPTKTRDFAPPSTLPTGPSLPSTDSKAVEDFRKVRAKLESGHAHPVLSLFSSHLPNQKSKHDASAPESVEGKENSASSKADAKAEKRRAKLEEKERRKSEKEEKKRKKKEGSFPPVSDLVFEDEDMEIDGPPHLDLPTLSPKVGSAKRKAADDPYEPTREGASRNAPRLVSKGKGKQKSPTPGDIWMPEEVRKPHKRVNVGGSSPNTRNSGLAMSSTSTQNGTMSIHDMIADLKTSFSQEMVALKAEMKNKFQQQDEFLEGLIKSERGEVKFLRDENERLRAQIRELTGK</sequence>
<accession>A0AAN8RC60</accession>
<feature type="region of interest" description="Disordered" evidence="2">
    <location>
        <begin position="457"/>
        <end position="821"/>
    </location>
</feature>
<feature type="compositionally biased region" description="Basic and acidic residues" evidence="2">
    <location>
        <begin position="484"/>
        <end position="504"/>
    </location>
</feature>
<evidence type="ECO:0000256" key="1">
    <source>
        <dbReference type="SAM" id="Coils"/>
    </source>
</evidence>
<feature type="compositionally biased region" description="Basic and acidic residues" evidence="2">
    <location>
        <begin position="627"/>
        <end position="643"/>
    </location>
</feature>
<evidence type="ECO:0000256" key="2">
    <source>
        <dbReference type="SAM" id="MobiDB-lite"/>
    </source>
</evidence>
<dbReference type="AlphaFoldDB" id="A0AAN8RC60"/>
<evidence type="ECO:0008006" key="5">
    <source>
        <dbReference type="Google" id="ProtNLM"/>
    </source>
</evidence>
<feature type="coiled-coil region" evidence="1">
    <location>
        <begin position="864"/>
        <end position="891"/>
    </location>
</feature>
<feature type="compositionally biased region" description="Low complexity" evidence="2">
    <location>
        <begin position="611"/>
        <end position="624"/>
    </location>
</feature>
<feature type="compositionally biased region" description="Acidic residues" evidence="2">
    <location>
        <begin position="426"/>
        <end position="435"/>
    </location>
</feature>
<dbReference type="Proteomes" id="UP001313282">
    <property type="component" value="Unassembled WGS sequence"/>
</dbReference>
<dbReference type="InterPro" id="IPR015943">
    <property type="entry name" value="WD40/YVTN_repeat-like_dom_sf"/>
</dbReference>
<evidence type="ECO:0000313" key="4">
    <source>
        <dbReference type="Proteomes" id="UP001313282"/>
    </source>
</evidence>
<keyword evidence="4" id="KW-1185">Reference proteome</keyword>
<dbReference type="InterPro" id="IPR036322">
    <property type="entry name" value="WD40_repeat_dom_sf"/>
</dbReference>
<gene>
    <name evidence="3" type="ORF">TWF718_011002</name>
</gene>
<name>A0AAN8RC60_9PEZI</name>
<feature type="region of interest" description="Disordered" evidence="2">
    <location>
        <begin position="390"/>
        <end position="442"/>
    </location>
</feature>
<feature type="region of interest" description="Disordered" evidence="2">
    <location>
        <begin position="347"/>
        <end position="367"/>
    </location>
</feature>
<feature type="compositionally biased region" description="Pro residues" evidence="2">
    <location>
        <begin position="566"/>
        <end position="580"/>
    </location>
</feature>
<feature type="compositionally biased region" description="Polar residues" evidence="2">
    <location>
        <begin position="802"/>
        <end position="821"/>
    </location>
</feature>
<dbReference type="SUPFAM" id="SSF50978">
    <property type="entry name" value="WD40 repeat-like"/>
    <property type="match status" value="1"/>
</dbReference>
<feature type="compositionally biased region" description="Basic and acidic residues" evidence="2">
    <location>
        <begin position="660"/>
        <end position="674"/>
    </location>
</feature>
<organism evidence="3 4">
    <name type="scientific">Orbilia javanica</name>
    <dbReference type="NCBI Taxonomy" id="47235"/>
    <lineage>
        <taxon>Eukaryota</taxon>
        <taxon>Fungi</taxon>
        <taxon>Dikarya</taxon>
        <taxon>Ascomycota</taxon>
        <taxon>Pezizomycotina</taxon>
        <taxon>Orbiliomycetes</taxon>
        <taxon>Orbiliales</taxon>
        <taxon>Orbiliaceae</taxon>
        <taxon>Orbilia</taxon>
    </lineage>
</organism>
<dbReference type="Gene3D" id="2.130.10.10">
    <property type="entry name" value="YVTN repeat-like/Quinoprotein amine dehydrogenase"/>
    <property type="match status" value="2"/>
</dbReference>
<keyword evidence="1" id="KW-0175">Coiled coil</keyword>
<feature type="compositionally biased region" description="Basic and acidic residues" evidence="2">
    <location>
        <begin position="750"/>
        <end position="763"/>
    </location>
</feature>
<feature type="compositionally biased region" description="Basic and acidic residues" evidence="2">
    <location>
        <begin position="681"/>
        <end position="704"/>
    </location>
</feature>
<comment type="caution">
    <text evidence="3">The sequence shown here is derived from an EMBL/GenBank/DDBJ whole genome shotgun (WGS) entry which is preliminary data.</text>
</comment>